<reference evidence="11" key="2">
    <citation type="submission" date="2022-10" db="EMBL/GenBank/DDBJ databases">
        <authorList>
            <person name="Trinh H.N."/>
        </authorList>
    </citation>
    <scope>NUCLEOTIDE SEQUENCE</scope>
    <source>
        <strain evidence="11">RN2-1</strain>
    </source>
</reference>
<feature type="transmembrane region" description="Helical" evidence="9">
    <location>
        <begin position="235"/>
        <end position="257"/>
    </location>
</feature>
<accession>A0AA41YJB6</accession>
<feature type="transmembrane region" description="Helical" evidence="9">
    <location>
        <begin position="12"/>
        <end position="31"/>
    </location>
</feature>
<sequence>MLSLFTKPRGVAGLAIVLAVGLIVTFAPLLAPFDPTQSSVFFLAPPDAERWMGTDDLGRDTFSRLLYGGRSSLIVGMGAAVIATLVGVPIGLAAGYLGGKFDVVARQFIDLFIALPGLVLALIITAVMGPTLFNLVLVLGFVSWPKVARLARGQALAIRESVFVEASRAVGAGPAWIIHAHIWPNVVRIIAAQFALTVAYSIFTSASLSFLGLGVPPPTPDWGAMVRTGFDYLALNPSMSMAPSGAVALTVFGFYLIGTSIE</sequence>
<dbReference type="InterPro" id="IPR035906">
    <property type="entry name" value="MetI-like_sf"/>
</dbReference>
<evidence type="ECO:0000313" key="11">
    <source>
        <dbReference type="EMBL" id="MCW3474749.1"/>
    </source>
</evidence>
<keyword evidence="7 9" id="KW-1133">Transmembrane helix</keyword>
<evidence type="ECO:0000256" key="1">
    <source>
        <dbReference type="ARBA" id="ARBA00004651"/>
    </source>
</evidence>
<evidence type="ECO:0000313" key="12">
    <source>
        <dbReference type="Proteomes" id="UP001165679"/>
    </source>
</evidence>
<dbReference type="Gene3D" id="1.10.3720.10">
    <property type="entry name" value="MetI-like"/>
    <property type="match status" value="1"/>
</dbReference>
<dbReference type="Pfam" id="PF12911">
    <property type="entry name" value="OppC_N"/>
    <property type="match status" value="1"/>
</dbReference>
<proteinExistence type="inferred from homology"/>
<evidence type="ECO:0000256" key="7">
    <source>
        <dbReference type="ARBA" id="ARBA00022989"/>
    </source>
</evidence>
<evidence type="ECO:0000256" key="2">
    <source>
        <dbReference type="ARBA" id="ARBA00022448"/>
    </source>
</evidence>
<evidence type="ECO:0000256" key="5">
    <source>
        <dbReference type="ARBA" id="ARBA00022856"/>
    </source>
</evidence>
<dbReference type="InterPro" id="IPR050366">
    <property type="entry name" value="BP-dependent_transpt_permease"/>
</dbReference>
<dbReference type="GO" id="GO:0015833">
    <property type="term" value="P:peptide transport"/>
    <property type="evidence" value="ECO:0007669"/>
    <property type="project" value="UniProtKB-KW"/>
</dbReference>
<keyword evidence="5" id="KW-0571">Peptide transport</keyword>
<reference evidence="11" key="1">
    <citation type="submission" date="2022-09" db="EMBL/GenBank/DDBJ databases">
        <title>Rhodovastum sp. nov. RN2-1 isolated from soil in Seongnam, South Korea.</title>
        <authorList>
            <person name="Le N.T."/>
        </authorList>
    </citation>
    <scope>NUCLEOTIDE SEQUENCE</scope>
    <source>
        <strain evidence="11">RN2-1</strain>
    </source>
</reference>
<dbReference type="GO" id="GO:0055085">
    <property type="term" value="P:transmembrane transport"/>
    <property type="evidence" value="ECO:0007669"/>
    <property type="project" value="InterPro"/>
</dbReference>
<evidence type="ECO:0000256" key="4">
    <source>
        <dbReference type="ARBA" id="ARBA00022692"/>
    </source>
</evidence>
<dbReference type="Proteomes" id="UP001165679">
    <property type="component" value="Unassembled WGS sequence"/>
</dbReference>
<dbReference type="InterPro" id="IPR000515">
    <property type="entry name" value="MetI-like"/>
</dbReference>
<keyword evidence="6" id="KW-0653">Protein transport</keyword>
<evidence type="ECO:0000256" key="9">
    <source>
        <dbReference type="RuleBase" id="RU363032"/>
    </source>
</evidence>
<dbReference type="Pfam" id="PF00528">
    <property type="entry name" value="BPD_transp_1"/>
    <property type="match status" value="1"/>
</dbReference>
<comment type="caution">
    <text evidence="11">The sequence shown here is derived from an EMBL/GenBank/DDBJ whole genome shotgun (WGS) entry which is preliminary data.</text>
</comment>
<dbReference type="GO" id="GO:0015031">
    <property type="term" value="P:protein transport"/>
    <property type="evidence" value="ECO:0007669"/>
    <property type="project" value="UniProtKB-KW"/>
</dbReference>
<keyword evidence="12" id="KW-1185">Reference proteome</keyword>
<feature type="transmembrane region" description="Helical" evidence="9">
    <location>
        <begin position="108"/>
        <end position="126"/>
    </location>
</feature>
<evidence type="ECO:0000256" key="6">
    <source>
        <dbReference type="ARBA" id="ARBA00022927"/>
    </source>
</evidence>
<name>A0AA41YJB6_9PROT</name>
<dbReference type="GO" id="GO:0005886">
    <property type="term" value="C:plasma membrane"/>
    <property type="evidence" value="ECO:0007669"/>
    <property type="project" value="UniProtKB-SubCell"/>
</dbReference>
<gene>
    <name evidence="11" type="ORF">OL599_09150</name>
</gene>
<keyword evidence="4 9" id="KW-0812">Transmembrane</keyword>
<comment type="similarity">
    <text evidence="9">Belongs to the binding-protein-dependent transport system permease family.</text>
</comment>
<dbReference type="PANTHER" id="PTHR43386">
    <property type="entry name" value="OLIGOPEPTIDE TRANSPORT SYSTEM PERMEASE PROTEIN APPC"/>
    <property type="match status" value="1"/>
</dbReference>
<feature type="transmembrane region" description="Helical" evidence="9">
    <location>
        <begin position="194"/>
        <end position="215"/>
    </location>
</feature>
<dbReference type="EMBL" id="JAPDNT010000005">
    <property type="protein sequence ID" value="MCW3474749.1"/>
    <property type="molecule type" value="Genomic_DNA"/>
</dbReference>
<protein>
    <submittedName>
        <fullName evidence="11">ABC transporter permease</fullName>
    </submittedName>
</protein>
<evidence type="ECO:0000256" key="8">
    <source>
        <dbReference type="ARBA" id="ARBA00023136"/>
    </source>
</evidence>
<organism evidence="11 12">
    <name type="scientific">Limobrevibacterium gyesilva</name>
    <dbReference type="NCBI Taxonomy" id="2991712"/>
    <lineage>
        <taxon>Bacteria</taxon>
        <taxon>Pseudomonadati</taxon>
        <taxon>Pseudomonadota</taxon>
        <taxon>Alphaproteobacteria</taxon>
        <taxon>Acetobacterales</taxon>
        <taxon>Acetobacteraceae</taxon>
        <taxon>Limobrevibacterium</taxon>
    </lineage>
</organism>
<evidence type="ECO:0000256" key="3">
    <source>
        <dbReference type="ARBA" id="ARBA00022475"/>
    </source>
</evidence>
<dbReference type="RefSeq" id="WP_264713404.1">
    <property type="nucleotide sequence ID" value="NZ_JAPDNT010000005.1"/>
</dbReference>
<comment type="subcellular location">
    <subcellularLocation>
        <location evidence="1 9">Cell membrane</location>
        <topology evidence="1 9">Multi-pass membrane protein</topology>
    </subcellularLocation>
</comment>
<dbReference type="SUPFAM" id="SSF161098">
    <property type="entry name" value="MetI-like"/>
    <property type="match status" value="1"/>
</dbReference>
<keyword evidence="8 9" id="KW-0472">Membrane</keyword>
<feature type="transmembrane region" description="Helical" evidence="9">
    <location>
        <begin position="73"/>
        <end position="96"/>
    </location>
</feature>
<dbReference type="PROSITE" id="PS50928">
    <property type="entry name" value="ABC_TM1"/>
    <property type="match status" value="1"/>
</dbReference>
<dbReference type="InterPro" id="IPR025966">
    <property type="entry name" value="OppC_N"/>
</dbReference>
<dbReference type="CDD" id="cd06261">
    <property type="entry name" value="TM_PBP2"/>
    <property type="match status" value="1"/>
</dbReference>
<dbReference type="PANTHER" id="PTHR43386:SF1">
    <property type="entry name" value="D,D-DIPEPTIDE TRANSPORT SYSTEM PERMEASE PROTEIN DDPC-RELATED"/>
    <property type="match status" value="1"/>
</dbReference>
<feature type="domain" description="ABC transmembrane type-1" evidence="10">
    <location>
        <begin position="69"/>
        <end position="258"/>
    </location>
</feature>
<evidence type="ECO:0000259" key="10">
    <source>
        <dbReference type="PROSITE" id="PS50928"/>
    </source>
</evidence>
<dbReference type="AlphaFoldDB" id="A0AA41YJB6"/>
<keyword evidence="3" id="KW-1003">Cell membrane</keyword>
<keyword evidence="2 9" id="KW-0813">Transport</keyword>